<reference evidence="1" key="2">
    <citation type="submission" date="2021-08" db="EMBL/GenBank/DDBJ databases">
        <authorList>
            <person name="Eriksson T."/>
        </authorList>
    </citation>
    <scope>NUCLEOTIDE SEQUENCE</scope>
    <source>
        <strain evidence="1">Stoneville</strain>
        <tissue evidence="1">Whole head</tissue>
    </source>
</reference>
<protein>
    <submittedName>
        <fullName evidence="1">Uncharacterized protein</fullName>
    </submittedName>
</protein>
<comment type="caution">
    <text evidence="1">The sequence shown here is derived from an EMBL/GenBank/DDBJ whole genome shotgun (WGS) entry which is preliminary data.</text>
</comment>
<evidence type="ECO:0000313" key="2">
    <source>
        <dbReference type="Proteomes" id="UP000719412"/>
    </source>
</evidence>
<sequence length="92" mass="10176">MKAVSEFTKVKVVTLHQRGSKGTIHAIMRKWEHTRTMVRRPGSGRRRASSVEQNEAVINILQNRPFCNAEEAVAITVPGSVGENCSTTNKGK</sequence>
<dbReference type="Proteomes" id="UP000719412">
    <property type="component" value="Unassembled WGS sequence"/>
</dbReference>
<keyword evidence="2" id="KW-1185">Reference proteome</keyword>
<organism evidence="1 2">
    <name type="scientific">Tenebrio molitor</name>
    <name type="common">Yellow mealworm beetle</name>
    <dbReference type="NCBI Taxonomy" id="7067"/>
    <lineage>
        <taxon>Eukaryota</taxon>
        <taxon>Metazoa</taxon>
        <taxon>Ecdysozoa</taxon>
        <taxon>Arthropoda</taxon>
        <taxon>Hexapoda</taxon>
        <taxon>Insecta</taxon>
        <taxon>Pterygota</taxon>
        <taxon>Neoptera</taxon>
        <taxon>Endopterygota</taxon>
        <taxon>Coleoptera</taxon>
        <taxon>Polyphaga</taxon>
        <taxon>Cucujiformia</taxon>
        <taxon>Tenebrionidae</taxon>
        <taxon>Tenebrio</taxon>
    </lineage>
</organism>
<proteinExistence type="predicted"/>
<gene>
    <name evidence="1" type="ORF">GEV33_002843</name>
</gene>
<dbReference type="AlphaFoldDB" id="A0A8J6HUQ5"/>
<dbReference type="EMBL" id="JABDTM020013215">
    <property type="protein sequence ID" value="KAH0819948.1"/>
    <property type="molecule type" value="Genomic_DNA"/>
</dbReference>
<name>A0A8J6HUQ5_TENMO</name>
<accession>A0A8J6HUQ5</accession>
<evidence type="ECO:0000313" key="1">
    <source>
        <dbReference type="EMBL" id="KAH0819948.1"/>
    </source>
</evidence>
<reference evidence="1" key="1">
    <citation type="journal article" date="2020" name="J Insects Food Feed">
        <title>The yellow mealworm (Tenebrio molitor) genome: a resource for the emerging insects as food and feed industry.</title>
        <authorList>
            <person name="Eriksson T."/>
            <person name="Andere A."/>
            <person name="Kelstrup H."/>
            <person name="Emery V."/>
            <person name="Picard C."/>
        </authorList>
    </citation>
    <scope>NUCLEOTIDE SEQUENCE</scope>
    <source>
        <strain evidence="1">Stoneville</strain>
        <tissue evidence="1">Whole head</tissue>
    </source>
</reference>